<dbReference type="Proteomes" id="UP000247973">
    <property type="component" value="Unassembled WGS sequence"/>
</dbReference>
<organism evidence="2 3">
    <name type="scientific">Dysgonomonas alginatilytica</name>
    <dbReference type="NCBI Taxonomy" id="1605892"/>
    <lineage>
        <taxon>Bacteria</taxon>
        <taxon>Pseudomonadati</taxon>
        <taxon>Bacteroidota</taxon>
        <taxon>Bacteroidia</taxon>
        <taxon>Bacteroidales</taxon>
        <taxon>Dysgonomonadaceae</taxon>
        <taxon>Dysgonomonas</taxon>
    </lineage>
</organism>
<dbReference type="AlphaFoldDB" id="A0A2V3PRF9"/>
<sequence>MNDLLYGSICLSDIPKELITKSEKNGKQYINIAVPKLKNKGKFNETHAITVNVPKDQRKPDDKTIFIGSLKTWEGSNKTQNNSNNSSSQDDDLPF</sequence>
<evidence type="ECO:0000313" key="2">
    <source>
        <dbReference type="EMBL" id="PXV66910.1"/>
    </source>
</evidence>
<evidence type="ECO:0000256" key="1">
    <source>
        <dbReference type="SAM" id="MobiDB-lite"/>
    </source>
</evidence>
<dbReference type="RefSeq" id="WP_110309866.1">
    <property type="nucleotide sequence ID" value="NZ_QICL01000004.1"/>
</dbReference>
<comment type="caution">
    <text evidence="2">The sequence shown here is derived from an EMBL/GenBank/DDBJ whole genome shotgun (WGS) entry which is preliminary data.</text>
</comment>
<gene>
    <name evidence="2" type="ORF">CLV62_104171</name>
</gene>
<protein>
    <submittedName>
        <fullName evidence="2">Uncharacterized protein</fullName>
    </submittedName>
</protein>
<name>A0A2V3PRF9_9BACT</name>
<reference evidence="2 3" key="1">
    <citation type="submission" date="2018-03" db="EMBL/GenBank/DDBJ databases">
        <title>Genomic Encyclopedia of Archaeal and Bacterial Type Strains, Phase II (KMG-II): from individual species to whole genera.</title>
        <authorList>
            <person name="Goeker M."/>
        </authorList>
    </citation>
    <scope>NUCLEOTIDE SEQUENCE [LARGE SCALE GENOMIC DNA]</scope>
    <source>
        <strain evidence="2 3">DSM 100214</strain>
    </source>
</reference>
<dbReference type="EMBL" id="QICL01000004">
    <property type="protein sequence ID" value="PXV66910.1"/>
    <property type="molecule type" value="Genomic_DNA"/>
</dbReference>
<evidence type="ECO:0000313" key="3">
    <source>
        <dbReference type="Proteomes" id="UP000247973"/>
    </source>
</evidence>
<dbReference type="OrthoDB" id="1100054at2"/>
<accession>A0A2V3PRF9</accession>
<keyword evidence="3" id="KW-1185">Reference proteome</keyword>
<proteinExistence type="predicted"/>
<feature type="region of interest" description="Disordered" evidence="1">
    <location>
        <begin position="74"/>
        <end position="95"/>
    </location>
</feature>